<dbReference type="OrthoDB" id="2273864at2759"/>
<evidence type="ECO:0000256" key="1">
    <source>
        <dbReference type="ARBA" id="ARBA00022884"/>
    </source>
</evidence>
<dbReference type="Proteomes" id="UP000076154">
    <property type="component" value="Unassembled WGS sequence"/>
</dbReference>
<gene>
    <name evidence="3" type="primary">TY3B-I_1</name>
    <name evidence="3" type="ORF">Hypma_009383</name>
</gene>
<accession>A0A369JR42</accession>
<dbReference type="GO" id="GO:0003723">
    <property type="term" value="F:RNA binding"/>
    <property type="evidence" value="ECO:0007669"/>
    <property type="project" value="UniProtKB-KW"/>
</dbReference>
<dbReference type="PANTHER" id="PTHR37984">
    <property type="entry name" value="PROTEIN CBG26694"/>
    <property type="match status" value="1"/>
</dbReference>
<evidence type="ECO:0000259" key="2">
    <source>
        <dbReference type="PROSITE" id="PS50994"/>
    </source>
</evidence>
<keyword evidence="4" id="KW-1185">Reference proteome</keyword>
<dbReference type="AlphaFoldDB" id="A0A369JR42"/>
<dbReference type="GO" id="GO:0005634">
    <property type="term" value="C:nucleus"/>
    <property type="evidence" value="ECO:0007669"/>
    <property type="project" value="UniProtKB-ARBA"/>
</dbReference>
<dbReference type="Gene3D" id="3.30.420.10">
    <property type="entry name" value="Ribonuclease H-like superfamily/Ribonuclease H"/>
    <property type="match status" value="1"/>
</dbReference>
<dbReference type="PROSITE" id="PS50994">
    <property type="entry name" value="INTEGRASE"/>
    <property type="match status" value="1"/>
</dbReference>
<protein>
    <submittedName>
        <fullName evidence="3">Transposon Ty3-I Gag-Pol polyprotein</fullName>
    </submittedName>
</protein>
<evidence type="ECO:0000313" key="3">
    <source>
        <dbReference type="EMBL" id="RDB23802.1"/>
    </source>
</evidence>
<organism evidence="3 4">
    <name type="scientific">Hypsizygus marmoreus</name>
    <name type="common">White beech mushroom</name>
    <name type="synonym">Agaricus marmoreus</name>
    <dbReference type="NCBI Taxonomy" id="39966"/>
    <lineage>
        <taxon>Eukaryota</taxon>
        <taxon>Fungi</taxon>
        <taxon>Dikarya</taxon>
        <taxon>Basidiomycota</taxon>
        <taxon>Agaricomycotina</taxon>
        <taxon>Agaricomycetes</taxon>
        <taxon>Agaricomycetidae</taxon>
        <taxon>Agaricales</taxon>
        <taxon>Tricholomatineae</taxon>
        <taxon>Lyophyllaceae</taxon>
        <taxon>Hypsizygus</taxon>
    </lineage>
</organism>
<feature type="domain" description="Integrase catalytic" evidence="2">
    <location>
        <begin position="24"/>
        <end position="132"/>
    </location>
</feature>
<dbReference type="InterPro" id="IPR012337">
    <property type="entry name" value="RNaseH-like_sf"/>
</dbReference>
<proteinExistence type="predicted"/>
<dbReference type="STRING" id="39966.A0A369JR42"/>
<dbReference type="GO" id="GO:0015074">
    <property type="term" value="P:DNA integration"/>
    <property type="evidence" value="ECO:0007669"/>
    <property type="project" value="InterPro"/>
</dbReference>
<sequence length="205" mass="23005">MSCHTGADIQISPCHSTQTADDFALIFFHDWYCENGLPSHLITDRDKLFLSTFWKALIKLTGVNHKMSSSYHPQTDGLSERSNKTVIQCIHFHVKHNQMEWVHALPCIRFNIMNTVNASMGFSPFQLKSGFSPRVLPPLSPPPVLASADEDMALHVLQSIELDFCEAMDNLISSKISQAHHVNKSHGKEISYTLGDLVMLSTANR</sequence>
<dbReference type="PANTHER" id="PTHR37984:SF5">
    <property type="entry name" value="PROTEIN NYNRIN-LIKE"/>
    <property type="match status" value="1"/>
</dbReference>
<dbReference type="InterPro" id="IPR001584">
    <property type="entry name" value="Integrase_cat-core"/>
</dbReference>
<name>A0A369JR42_HYPMA</name>
<reference evidence="3" key="1">
    <citation type="submission" date="2018-04" db="EMBL/GenBank/DDBJ databases">
        <title>Whole genome sequencing of Hypsizygus marmoreus.</title>
        <authorList>
            <person name="Choi I.-G."/>
            <person name="Min B."/>
            <person name="Kim J.-G."/>
            <person name="Kim S."/>
            <person name="Oh Y.-L."/>
            <person name="Kong W.-S."/>
            <person name="Park H."/>
            <person name="Jeong J."/>
            <person name="Song E.-S."/>
        </authorList>
    </citation>
    <scope>NUCLEOTIDE SEQUENCE [LARGE SCALE GENOMIC DNA]</scope>
    <source>
        <strain evidence="3">51987-8</strain>
    </source>
</reference>
<dbReference type="InterPro" id="IPR036397">
    <property type="entry name" value="RNaseH_sf"/>
</dbReference>
<comment type="caution">
    <text evidence="3">The sequence shown here is derived from an EMBL/GenBank/DDBJ whole genome shotgun (WGS) entry which is preliminary data.</text>
</comment>
<dbReference type="SUPFAM" id="SSF53098">
    <property type="entry name" value="Ribonuclease H-like"/>
    <property type="match status" value="1"/>
</dbReference>
<evidence type="ECO:0000313" key="4">
    <source>
        <dbReference type="Proteomes" id="UP000076154"/>
    </source>
</evidence>
<dbReference type="InParanoid" id="A0A369JR42"/>
<dbReference type="EMBL" id="LUEZ02000046">
    <property type="protein sequence ID" value="RDB23802.1"/>
    <property type="molecule type" value="Genomic_DNA"/>
</dbReference>
<keyword evidence="1" id="KW-0694">RNA-binding</keyword>
<dbReference type="InterPro" id="IPR050951">
    <property type="entry name" value="Retrovirus_Pol_polyprotein"/>
</dbReference>